<accession>A0ABR1ERC6</accession>
<dbReference type="EMBL" id="JAVFWL010000006">
    <property type="protein sequence ID" value="KAK6765188.1"/>
    <property type="molecule type" value="Genomic_DNA"/>
</dbReference>
<evidence type="ECO:0000313" key="1">
    <source>
        <dbReference type="EMBL" id="KAK6765188.1"/>
    </source>
</evidence>
<comment type="caution">
    <text evidence="1">The sequence shown here is derived from an EMBL/GenBank/DDBJ whole genome shotgun (WGS) entry which is preliminary data.</text>
</comment>
<sequence length="125" mass="14736">MRKGHFHIRLLNEMPVVDPYHQRVKLRLYLSAICPTMYGSETRAAPSTVMERLDSAERKLLRRLLGYFGPRACHNEKLYAEVDVVYRQMIRARYQHLGPPSKVATENRFRFLGHIIRRSADRLVQ</sequence>
<organism evidence="1 2">
    <name type="scientific">Necator americanus</name>
    <name type="common">Human hookworm</name>
    <dbReference type="NCBI Taxonomy" id="51031"/>
    <lineage>
        <taxon>Eukaryota</taxon>
        <taxon>Metazoa</taxon>
        <taxon>Ecdysozoa</taxon>
        <taxon>Nematoda</taxon>
        <taxon>Chromadorea</taxon>
        <taxon>Rhabditida</taxon>
        <taxon>Rhabditina</taxon>
        <taxon>Rhabditomorpha</taxon>
        <taxon>Strongyloidea</taxon>
        <taxon>Ancylostomatidae</taxon>
        <taxon>Bunostominae</taxon>
        <taxon>Necator</taxon>
    </lineage>
</organism>
<proteinExistence type="predicted"/>
<protein>
    <submittedName>
        <fullName evidence="1">Uncharacterized protein</fullName>
    </submittedName>
</protein>
<gene>
    <name evidence="1" type="primary">Necator_chrX.g25383</name>
    <name evidence="1" type="ORF">RB195_025217</name>
</gene>
<name>A0ABR1ERC6_NECAM</name>
<evidence type="ECO:0000313" key="2">
    <source>
        <dbReference type="Proteomes" id="UP001303046"/>
    </source>
</evidence>
<keyword evidence="2" id="KW-1185">Reference proteome</keyword>
<reference evidence="1 2" key="1">
    <citation type="submission" date="2023-08" db="EMBL/GenBank/DDBJ databases">
        <title>A Necator americanus chromosomal reference genome.</title>
        <authorList>
            <person name="Ilik V."/>
            <person name="Petrzelkova K.J."/>
            <person name="Pardy F."/>
            <person name="Fuh T."/>
            <person name="Niatou-Singa F.S."/>
            <person name="Gouil Q."/>
            <person name="Baker L."/>
            <person name="Ritchie M.E."/>
            <person name="Jex A.R."/>
            <person name="Gazzola D."/>
            <person name="Li H."/>
            <person name="Toshio Fujiwara R."/>
            <person name="Zhan B."/>
            <person name="Aroian R.V."/>
            <person name="Pafco B."/>
            <person name="Schwarz E.M."/>
        </authorList>
    </citation>
    <scope>NUCLEOTIDE SEQUENCE [LARGE SCALE GENOMIC DNA]</scope>
    <source>
        <strain evidence="1 2">Aroian</strain>
        <tissue evidence="1">Whole animal</tissue>
    </source>
</reference>
<dbReference type="Proteomes" id="UP001303046">
    <property type="component" value="Unassembled WGS sequence"/>
</dbReference>